<evidence type="ECO:0000313" key="5">
    <source>
        <dbReference type="Proteomes" id="UP000605676"/>
    </source>
</evidence>
<organism evidence="4 5">
    <name type="scientific">Carboxylicivirga marina</name>
    <dbReference type="NCBI Taxonomy" id="2800988"/>
    <lineage>
        <taxon>Bacteria</taxon>
        <taxon>Pseudomonadati</taxon>
        <taxon>Bacteroidota</taxon>
        <taxon>Bacteroidia</taxon>
        <taxon>Marinilabiliales</taxon>
        <taxon>Marinilabiliaceae</taxon>
        <taxon>Carboxylicivirga</taxon>
    </lineage>
</organism>
<protein>
    <submittedName>
        <fullName evidence="4">TonB-dependent receptor</fullName>
    </submittedName>
</protein>
<dbReference type="InterPro" id="IPR036942">
    <property type="entry name" value="Beta-barrel_TonB_sf"/>
</dbReference>
<comment type="caution">
    <text evidence="4">The sequence shown here is derived from an EMBL/GenBank/DDBJ whole genome shotgun (WGS) entry which is preliminary data.</text>
</comment>
<accession>A0ABS1HG39</accession>
<dbReference type="Proteomes" id="UP000605676">
    <property type="component" value="Unassembled WGS sequence"/>
</dbReference>
<dbReference type="RefSeq" id="WP_200463802.1">
    <property type="nucleotide sequence ID" value="NZ_JAENRR010000007.1"/>
</dbReference>
<gene>
    <name evidence="4" type="ORF">JIV24_04395</name>
</gene>
<evidence type="ECO:0000313" key="4">
    <source>
        <dbReference type="EMBL" id="MBK3516571.1"/>
    </source>
</evidence>
<dbReference type="SUPFAM" id="SSF56935">
    <property type="entry name" value="Porins"/>
    <property type="match status" value="1"/>
</dbReference>
<keyword evidence="3" id="KW-0998">Cell outer membrane</keyword>
<evidence type="ECO:0000256" key="1">
    <source>
        <dbReference type="ARBA" id="ARBA00004442"/>
    </source>
</evidence>
<dbReference type="EMBL" id="JAENRR010000007">
    <property type="protein sequence ID" value="MBK3516571.1"/>
    <property type="molecule type" value="Genomic_DNA"/>
</dbReference>
<keyword evidence="5" id="KW-1185">Reference proteome</keyword>
<keyword evidence="4" id="KW-0675">Receptor</keyword>
<reference evidence="4 5" key="1">
    <citation type="submission" date="2021-01" db="EMBL/GenBank/DDBJ databases">
        <title>Carboxyliciviraga sp.nov., isolated from coastal sediments.</title>
        <authorList>
            <person name="Lu D."/>
            <person name="Zhang T."/>
        </authorList>
    </citation>
    <scope>NUCLEOTIDE SEQUENCE [LARGE SCALE GENOMIC DNA]</scope>
    <source>
        <strain evidence="4 5">N1Y132</strain>
    </source>
</reference>
<sequence>MDFRYLLSGHYLNGKLRPELNLRHVLMQDRIAESFGETATPAFSLVDVSLNYAFNRHLELNFAANNLLDETYYEHLTRSVKGTSDAINAPGRNIIFTLVAKL</sequence>
<dbReference type="Gene3D" id="2.40.170.20">
    <property type="entry name" value="TonB-dependent receptor, beta-barrel domain"/>
    <property type="match status" value="1"/>
</dbReference>
<comment type="subcellular location">
    <subcellularLocation>
        <location evidence="1">Cell outer membrane</location>
    </subcellularLocation>
</comment>
<keyword evidence="2" id="KW-0472">Membrane</keyword>
<proteinExistence type="predicted"/>
<evidence type="ECO:0000256" key="3">
    <source>
        <dbReference type="ARBA" id="ARBA00023237"/>
    </source>
</evidence>
<evidence type="ECO:0000256" key="2">
    <source>
        <dbReference type="ARBA" id="ARBA00023136"/>
    </source>
</evidence>
<name>A0ABS1HG39_9BACT</name>